<evidence type="ECO:0000313" key="3">
    <source>
        <dbReference type="Proteomes" id="UP000605986"/>
    </source>
</evidence>
<feature type="compositionally biased region" description="Polar residues" evidence="1">
    <location>
        <begin position="84"/>
        <end position="93"/>
    </location>
</feature>
<gene>
    <name evidence="2" type="ORF">F53441_1240</name>
</gene>
<name>A0A8H4KW09_9HYPO</name>
<comment type="caution">
    <text evidence="2">The sequence shown here is derived from an EMBL/GenBank/DDBJ whole genome shotgun (WGS) entry which is preliminary data.</text>
</comment>
<dbReference type="EMBL" id="JAADJG010000048">
    <property type="protein sequence ID" value="KAF4456684.1"/>
    <property type="molecule type" value="Genomic_DNA"/>
</dbReference>
<sequence>MSYLYRPSVKVEAQAAMARLTAAERRAHEEGDLHMLRFCIQKTLNDLDPQSELAKHLEKTTHKIRQHLLNEIVQKKATPRKPRQQTVRQQTAQPEDGIPERFSHMHLDQAGAKRASTLPPGRAATMSLPPTRERPIKEVPENEPPARKPPARATRYPLRPRQQTIVELSSDESSDLSSLESDDDDDTPAQRESAPISDESADTSDMRGSAKPDSIPAQEPMPDQDPPTSAQEPMPAQEPMLAQDSTPAQDPIPAEDQQPTLASKKRPADLDGDDEASPVTKRVKGWLGRLTGGYASQQ</sequence>
<feature type="region of interest" description="Disordered" evidence="1">
    <location>
        <begin position="76"/>
        <end position="298"/>
    </location>
</feature>
<feature type="compositionally biased region" description="Basic and acidic residues" evidence="1">
    <location>
        <begin position="98"/>
        <end position="107"/>
    </location>
</feature>
<accession>A0A8H4KW09</accession>
<feature type="compositionally biased region" description="Basic and acidic residues" evidence="1">
    <location>
        <begin position="131"/>
        <end position="146"/>
    </location>
</feature>
<evidence type="ECO:0000313" key="2">
    <source>
        <dbReference type="EMBL" id="KAF4456684.1"/>
    </source>
</evidence>
<keyword evidence="3" id="KW-1185">Reference proteome</keyword>
<dbReference type="OrthoDB" id="4991232at2759"/>
<protein>
    <submittedName>
        <fullName evidence="2">Uncharacterized protein</fullName>
    </submittedName>
</protein>
<proteinExistence type="predicted"/>
<feature type="compositionally biased region" description="Acidic residues" evidence="1">
    <location>
        <begin position="169"/>
        <end position="187"/>
    </location>
</feature>
<dbReference type="AlphaFoldDB" id="A0A8H4KW09"/>
<organism evidence="2 3">
    <name type="scientific">Fusarium austroafricanum</name>
    <dbReference type="NCBI Taxonomy" id="2364996"/>
    <lineage>
        <taxon>Eukaryota</taxon>
        <taxon>Fungi</taxon>
        <taxon>Dikarya</taxon>
        <taxon>Ascomycota</taxon>
        <taxon>Pezizomycotina</taxon>
        <taxon>Sordariomycetes</taxon>
        <taxon>Hypocreomycetidae</taxon>
        <taxon>Hypocreales</taxon>
        <taxon>Nectriaceae</taxon>
        <taxon>Fusarium</taxon>
        <taxon>Fusarium concolor species complex</taxon>
    </lineage>
</organism>
<evidence type="ECO:0000256" key="1">
    <source>
        <dbReference type="SAM" id="MobiDB-lite"/>
    </source>
</evidence>
<dbReference type="Proteomes" id="UP000605986">
    <property type="component" value="Unassembled WGS sequence"/>
</dbReference>
<reference evidence="2" key="1">
    <citation type="submission" date="2020-01" db="EMBL/GenBank/DDBJ databases">
        <title>Identification and distribution of gene clusters putatively required for synthesis of sphingolipid metabolism inhibitors in phylogenetically diverse species of the filamentous fungus Fusarium.</title>
        <authorList>
            <person name="Kim H.-S."/>
            <person name="Busman M."/>
            <person name="Brown D.W."/>
            <person name="Divon H."/>
            <person name="Uhlig S."/>
            <person name="Proctor R.H."/>
        </authorList>
    </citation>
    <scope>NUCLEOTIDE SEQUENCE</scope>
    <source>
        <strain evidence="2">NRRL 53441</strain>
    </source>
</reference>